<evidence type="ECO:0000256" key="5">
    <source>
        <dbReference type="ARBA" id="ARBA00022840"/>
    </source>
</evidence>
<dbReference type="GO" id="GO:0005524">
    <property type="term" value="F:ATP binding"/>
    <property type="evidence" value="ECO:0007669"/>
    <property type="project" value="UniProtKB-KW"/>
</dbReference>
<dbReference type="Gene3D" id="3.30.420.40">
    <property type="match status" value="1"/>
</dbReference>
<dbReference type="GO" id="GO:0005829">
    <property type="term" value="C:cytosol"/>
    <property type="evidence" value="ECO:0007669"/>
    <property type="project" value="TreeGrafter"/>
</dbReference>
<reference evidence="8" key="1">
    <citation type="submission" date="2017-08" db="EMBL/GenBank/DDBJ databases">
        <authorList>
            <person name="Varghese N."/>
            <person name="Submissions S."/>
        </authorList>
    </citation>
    <scope>NUCLEOTIDE SEQUENCE [LARGE SCALE GENOMIC DNA]</scope>
    <source>
        <strain evidence="8">DSM 23173</strain>
    </source>
</reference>
<dbReference type="InterPro" id="IPR011602">
    <property type="entry name" value="Type_II_PanK_bac"/>
</dbReference>
<dbReference type="NCBIfam" id="NF009842">
    <property type="entry name" value="PRK13317.1"/>
    <property type="match status" value="1"/>
</dbReference>
<organism evidence="7 8">
    <name type="scientific">Salinicoccus kekensis</name>
    <dbReference type="NCBI Taxonomy" id="714307"/>
    <lineage>
        <taxon>Bacteria</taxon>
        <taxon>Bacillati</taxon>
        <taxon>Bacillota</taxon>
        <taxon>Bacilli</taxon>
        <taxon>Bacillales</taxon>
        <taxon>Staphylococcaceae</taxon>
        <taxon>Salinicoccus</taxon>
    </lineage>
</organism>
<dbReference type="Pfam" id="PF03630">
    <property type="entry name" value="Fumble"/>
    <property type="match status" value="1"/>
</dbReference>
<dbReference type="PIRSF" id="PIRSF036940">
    <property type="entry name" value="PanK_bac_aCoA"/>
    <property type="match status" value="1"/>
</dbReference>
<keyword evidence="3" id="KW-0547">Nucleotide-binding</keyword>
<evidence type="ECO:0000256" key="4">
    <source>
        <dbReference type="ARBA" id="ARBA00022777"/>
    </source>
</evidence>
<sequence length="267" mass="29127">MKIGIDAGGTLLKIVFIKDDGSHVFRKVPALDIDRFADELNREYPEAEIHLTGGKAEYMGRILTHEVKHAIEFDATYKGLKYLMKEQDLHIERFVYLNVGTGTSFHQADARGQKRAGGTGVGGGTLMGLSYLLTGVEEFKEIVTLAKEGDRDAIDLKVHHIYAGDASPIPGDLTASNFGNVKSGDREKVRHADELRAVIGLVAETVSTVGINLADGFGTRDIVFIGSTLLNNDVMIDTIRYYVSLKGMQPHFIENGEFSGALGVLMV</sequence>
<dbReference type="Proteomes" id="UP000219412">
    <property type="component" value="Unassembled WGS sequence"/>
</dbReference>
<evidence type="ECO:0000313" key="8">
    <source>
        <dbReference type="Proteomes" id="UP000219412"/>
    </source>
</evidence>
<evidence type="ECO:0000256" key="6">
    <source>
        <dbReference type="ARBA" id="ARBA00022993"/>
    </source>
</evidence>
<dbReference type="PANTHER" id="PTHR12280">
    <property type="entry name" value="PANTOTHENATE KINASE"/>
    <property type="match status" value="1"/>
</dbReference>
<dbReference type="OrthoDB" id="358216at2"/>
<dbReference type="InterPro" id="IPR004567">
    <property type="entry name" value="Type_II_PanK"/>
</dbReference>
<dbReference type="SUPFAM" id="SSF53067">
    <property type="entry name" value="Actin-like ATPase domain"/>
    <property type="match status" value="1"/>
</dbReference>
<evidence type="ECO:0000313" key="7">
    <source>
        <dbReference type="EMBL" id="SOC42760.1"/>
    </source>
</evidence>
<dbReference type="CDD" id="cd24085">
    <property type="entry name" value="ASKHA_NBD_PanK-II_bac"/>
    <property type="match status" value="1"/>
</dbReference>
<proteinExistence type="predicted"/>
<dbReference type="GO" id="GO:0004594">
    <property type="term" value="F:pantothenate kinase activity"/>
    <property type="evidence" value="ECO:0007669"/>
    <property type="project" value="InterPro"/>
</dbReference>
<dbReference type="EMBL" id="OBQF01000004">
    <property type="protein sequence ID" value="SOC42760.1"/>
    <property type="molecule type" value="Genomic_DNA"/>
</dbReference>
<evidence type="ECO:0000256" key="2">
    <source>
        <dbReference type="ARBA" id="ARBA00022679"/>
    </source>
</evidence>
<keyword evidence="5" id="KW-0067">ATP-binding</keyword>
<dbReference type="PANTHER" id="PTHR12280:SF20">
    <property type="entry name" value="4'-PHOSPHOPANTETHEINE PHOSPHATASE"/>
    <property type="match status" value="1"/>
</dbReference>
<keyword evidence="1" id="KW-0963">Cytoplasm</keyword>
<keyword evidence="4 7" id="KW-0418">Kinase</keyword>
<evidence type="ECO:0000256" key="3">
    <source>
        <dbReference type="ARBA" id="ARBA00022741"/>
    </source>
</evidence>
<accession>A0A285ULL3</accession>
<name>A0A285ULL3_9STAP</name>
<dbReference type="AlphaFoldDB" id="A0A285ULL3"/>
<protein>
    <submittedName>
        <fullName evidence="7">Pantothenate kinase</fullName>
    </submittedName>
</protein>
<keyword evidence="8" id="KW-1185">Reference proteome</keyword>
<gene>
    <name evidence="7" type="ORF">SAMN05878391_1731</name>
</gene>
<dbReference type="GO" id="GO:0015937">
    <property type="term" value="P:coenzyme A biosynthetic process"/>
    <property type="evidence" value="ECO:0007669"/>
    <property type="project" value="UniProtKB-KW"/>
</dbReference>
<evidence type="ECO:0000256" key="1">
    <source>
        <dbReference type="ARBA" id="ARBA00022490"/>
    </source>
</evidence>
<dbReference type="RefSeq" id="WP_097041166.1">
    <property type="nucleotide sequence ID" value="NZ_OBQF01000004.1"/>
</dbReference>
<keyword evidence="2" id="KW-0808">Transferase</keyword>
<keyword evidence="6" id="KW-0173">Coenzyme A biosynthesis</keyword>
<dbReference type="InterPro" id="IPR043129">
    <property type="entry name" value="ATPase_NBD"/>
</dbReference>